<name>A0ABY2WT32_9RHOB</name>
<dbReference type="PANTHER" id="PTHR30536:SF5">
    <property type="entry name" value="ALTRONATE DEHYDRATASE"/>
    <property type="match status" value="1"/>
</dbReference>
<organism evidence="3 4">
    <name type="scientific">Ruegeria sediminis</name>
    <dbReference type="NCBI Taxonomy" id="2583820"/>
    <lineage>
        <taxon>Bacteria</taxon>
        <taxon>Pseudomonadati</taxon>
        <taxon>Pseudomonadota</taxon>
        <taxon>Alphaproteobacteria</taxon>
        <taxon>Rhodobacterales</taxon>
        <taxon>Roseobacteraceae</taxon>
        <taxon>Ruegeria</taxon>
    </lineage>
</organism>
<dbReference type="InterPro" id="IPR052172">
    <property type="entry name" value="UxaA_altronate/galactarate_dh"/>
</dbReference>
<dbReference type="Gene3D" id="2.30.130.110">
    <property type="match status" value="1"/>
</dbReference>
<dbReference type="RefSeq" id="WP_138844961.1">
    <property type="nucleotide sequence ID" value="NZ_VCPD01000008.1"/>
</dbReference>
<evidence type="ECO:0000313" key="4">
    <source>
        <dbReference type="Proteomes" id="UP001193035"/>
    </source>
</evidence>
<accession>A0ABY2WT32</accession>
<dbReference type="SMART" id="SM00858">
    <property type="entry name" value="SAF"/>
    <property type="match status" value="1"/>
</dbReference>
<evidence type="ECO:0000259" key="2">
    <source>
        <dbReference type="SMART" id="SM00858"/>
    </source>
</evidence>
<dbReference type="EMBL" id="VCPD01000008">
    <property type="protein sequence ID" value="TMV04222.1"/>
    <property type="molecule type" value="Genomic_DNA"/>
</dbReference>
<feature type="domain" description="SAF" evidence="2">
    <location>
        <begin position="15"/>
        <end position="90"/>
    </location>
</feature>
<evidence type="ECO:0000256" key="1">
    <source>
        <dbReference type="ARBA" id="ARBA00023239"/>
    </source>
</evidence>
<comment type="caution">
    <text evidence="3">The sequence shown here is derived from an EMBL/GenBank/DDBJ whole genome shotgun (WGS) entry which is preliminary data.</text>
</comment>
<dbReference type="CDD" id="cd11613">
    <property type="entry name" value="SAF_AH_GD"/>
    <property type="match status" value="1"/>
</dbReference>
<dbReference type="Proteomes" id="UP001193035">
    <property type="component" value="Unassembled WGS sequence"/>
</dbReference>
<dbReference type="Pfam" id="PF08666">
    <property type="entry name" value="SAF"/>
    <property type="match status" value="1"/>
</dbReference>
<proteinExistence type="predicted"/>
<sequence>MGPRGFDAIALAEADHVATVLRDIAAGEVLVVGCADGEVWVTATEDIPLGHKVALTAIDAGDPILKYGSAIGSATEAIAPGAHVHVHNLRSDRARRRTD</sequence>
<protein>
    <submittedName>
        <fullName evidence="3">D-galactarate dehydratase</fullName>
    </submittedName>
</protein>
<keyword evidence="4" id="KW-1185">Reference proteome</keyword>
<evidence type="ECO:0000313" key="3">
    <source>
        <dbReference type="EMBL" id="TMV04222.1"/>
    </source>
</evidence>
<dbReference type="InterPro" id="IPR013974">
    <property type="entry name" value="SAF"/>
</dbReference>
<dbReference type="InterPro" id="IPR044144">
    <property type="entry name" value="SAF_UxaA/GarD"/>
</dbReference>
<dbReference type="PANTHER" id="PTHR30536">
    <property type="entry name" value="ALTRONATE/GALACTARATE DEHYDRATASE"/>
    <property type="match status" value="1"/>
</dbReference>
<reference evidence="3 4" key="1">
    <citation type="submission" date="2019-05" db="EMBL/GenBank/DDBJ databases">
        <title>Ruegeria sp. nov., isolated from tidal flat.</title>
        <authorList>
            <person name="Kim W."/>
        </authorList>
    </citation>
    <scope>NUCLEOTIDE SEQUENCE [LARGE SCALE GENOMIC DNA]</scope>
    <source>
        <strain evidence="3 4">CAU 1488</strain>
    </source>
</reference>
<keyword evidence="1" id="KW-0456">Lyase</keyword>
<gene>
    <name evidence="3" type="ORF">FGK63_18215</name>
</gene>